<proteinExistence type="predicted"/>
<feature type="transmembrane region" description="Helical" evidence="1">
    <location>
        <begin position="30"/>
        <end position="47"/>
    </location>
</feature>
<organism evidence="2 3">
    <name type="scientific">Oribacterium sinus</name>
    <dbReference type="NCBI Taxonomy" id="237576"/>
    <lineage>
        <taxon>Bacteria</taxon>
        <taxon>Bacillati</taxon>
        <taxon>Bacillota</taxon>
        <taxon>Clostridia</taxon>
        <taxon>Lachnospirales</taxon>
        <taxon>Lachnospiraceae</taxon>
        <taxon>Oribacterium</taxon>
    </lineage>
</organism>
<dbReference type="EMBL" id="JACHHH010000001">
    <property type="protein sequence ID" value="MBB6040134.1"/>
    <property type="molecule type" value="Genomic_DNA"/>
</dbReference>
<keyword evidence="1" id="KW-1133">Transmembrane helix</keyword>
<dbReference type="AlphaFoldDB" id="A0A7W9SDF5"/>
<evidence type="ECO:0000313" key="3">
    <source>
        <dbReference type="Proteomes" id="UP000522163"/>
    </source>
</evidence>
<dbReference type="Proteomes" id="UP000522163">
    <property type="component" value="Unassembled WGS sequence"/>
</dbReference>
<keyword evidence="1" id="KW-0472">Membrane</keyword>
<dbReference type="GeneID" id="85015941"/>
<evidence type="ECO:0000313" key="2">
    <source>
        <dbReference type="EMBL" id="MBB6040134.1"/>
    </source>
</evidence>
<comment type="caution">
    <text evidence="2">The sequence shown here is derived from an EMBL/GenBank/DDBJ whole genome shotgun (WGS) entry which is preliminary data.</text>
</comment>
<sequence length="57" mass="6631">MVFLHKHKKAVADPELSMKKMSSMFEEEEIMFLPVFIIPLIAILIGKKKSLMLQTLR</sequence>
<name>A0A7W9SDF5_9FIRM</name>
<dbReference type="RefSeq" id="WP_243155789.1">
    <property type="nucleotide sequence ID" value="NZ_JACHHH010000001.1"/>
</dbReference>
<gene>
    <name evidence="2" type="ORF">HNQ46_000095</name>
</gene>
<evidence type="ECO:0000256" key="1">
    <source>
        <dbReference type="SAM" id="Phobius"/>
    </source>
</evidence>
<accession>A0A7W9SDF5</accession>
<reference evidence="2 3" key="1">
    <citation type="submission" date="2020-08" db="EMBL/GenBank/DDBJ databases">
        <title>Genomic Encyclopedia of Type Strains, Phase IV (KMG-IV): sequencing the most valuable type-strain genomes for metagenomic binning, comparative biology and taxonomic classification.</title>
        <authorList>
            <person name="Goeker M."/>
        </authorList>
    </citation>
    <scope>NUCLEOTIDE SEQUENCE [LARGE SCALE GENOMIC DNA]</scope>
    <source>
        <strain evidence="2 3">DSM 17245</strain>
    </source>
</reference>
<keyword evidence="1" id="KW-0812">Transmembrane</keyword>
<protein>
    <submittedName>
        <fullName evidence="2">Uncharacterized protein</fullName>
    </submittedName>
</protein>